<dbReference type="Gene3D" id="3.40.720.10">
    <property type="entry name" value="Alkaline Phosphatase, subunit A"/>
    <property type="match status" value="1"/>
</dbReference>
<evidence type="ECO:0000313" key="5">
    <source>
        <dbReference type="EMBL" id="MFD2160104.1"/>
    </source>
</evidence>
<accession>A0ABW4ZE02</accession>
<dbReference type="CDD" id="cd16027">
    <property type="entry name" value="SGSH"/>
    <property type="match status" value="1"/>
</dbReference>
<comment type="similarity">
    <text evidence="1">Belongs to the sulfatase family.</text>
</comment>
<gene>
    <name evidence="5" type="ORF">ACFSW8_14460</name>
</gene>
<comment type="caution">
    <text evidence="5">The sequence shown here is derived from an EMBL/GenBank/DDBJ whole genome shotgun (WGS) entry which is preliminary data.</text>
</comment>
<feature type="domain" description="Sulfatase N-terminal" evidence="4">
    <location>
        <begin position="22"/>
        <end position="288"/>
    </location>
</feature>
<reference evidence="6" key="1">
    <citation type="journal article" date="2019" name="Int. J. Syst. Evol. Microbiol.">
        <title>The Global Catalogue of Microorganisms (GCM) 10K type strain sequencing project: providing services to taxonomists for standard genome sequencing and annotation.</title>
        <authorList>
            <consortium name="The Broad Institute Genomics Platform"/>
            <consortium name="The Broad Institute Genome Sequencing Center for Infectious Disease"/>
            <person name="Wu L."/>
            <person name="Ma J."/>
        </authorList>
    </citation>
    <scope>NUCLEOTIDE SEQUENCE [LARGE SCALE GENOMIC DNA]</scope>
    <source>
        <strain evidence="6">CCUG 57942</strain>
    </source>
</reference>
<dbReference type="InterPro" id="IPR000917">
    <property type="entry name" value="Sulfatase_N"/>
</dbReference>
<dbReference type="PANTHER" id="PTHR43751">
    <property type="entry name" value="SULFATASE"/>
    <property type="match status" value="1"/>
</dbReference>
<dbReference type="Proteomes" id="UP001597389">
    <property type="component" value="Unassembled WGS sequence"/>
</dbReference>
<dbReference type="PROSITE" id="PS00523">
    <property type="entry name" value="SULFATASE_1"/>
    <property type="match status" value="1"/>
</dbReference>
<name>A0ABW4ZE02_9BACT</name>
<evidence type="ECO:0000256" key="3">
    <source>
        <dbReference type="SAM" id="SignalP"/>
    </source>
</evidence>
<evidence type="ECO:0000313" key="6">
    <source>
        <dbReference type="Proteomes" id="UP001597389"/>
    </source>
</evidence>
<feature type="chain" id="PRO_5047030588" evidence="3">
    <location>
        <begin position="19"/>
        <end position="481"/>
    </location>
</feature>
<organism evidence="5 6">
    <name type="scientific">Rubritalea tangerina</name>
    <dbReference type="NCBI Taxonomy" id="430798"/>
    <lineage>
        <taxon>Bacteria</taxon>
        <taxon>Pseudomonadati</taxon>
        <taxon>Verrucomicrobiota</taxon>
        <taxon>Verrucomicrobiia</taxon>
        <taxon>Verrucomicrobiales</taxon>
        <taxon>Rubritaleaceae</taxon>
        <taxon>Rubritalea</taxon>
    </lineage>
</organism>
<dbReference type="SUPFAM" id="SSF53649">
    <property type="entry name" value="Alkaline phosphatase-like"/>
    <property type="match status" value="1"/>
</dbReference>
<keyword evidence="2" id="KW-0378">Hydrolase</keyword>
<dbReference type="PANTHER" id="PTHR43751:SF1">
    <property type="entry name" value="SULFATASE ATSG-RELATED"/>
    <property type="match status" value="1"/>
</dbReference>
<evidence type="ECO:0000259" key="4">
    <source>
        <dbReference type="Pfam" id="PF00884"/>
    </source>
</evidence>
<dbReference type="InterPro" id="IPR024607">
    <property type="entry name" value="Sulfatase_CS"/>
</dbReference>
<dbReference type="InterPro" id="IPR052701">
    <property type="entry name" value="GAG_Ulvan_Degrading_Sulfatases"/>
</dbReference>
<protein>
    <submittedName>
        <fullName evidence="5">Sulfatase</fullName>
    </submittedName>
</protein>
<keyword evidence="3" id="KW-0732">Signal</keyword>
<dbReference type="InterPro" id="IPR017850">
    <property type="entry name" value="Alkaline_phosphatase_core_sf"/>
</dbReference>
<dbReference type="RefSeq" id="WP_377178596.1">
    <property type="nucleotide sequence ID" value="NZ_JBHUJB010000072.1"/>
</dbReference>
<dbReference type="Pfam" id="PF00884">
    <property type="entry name" value="Sulfatase"/>
    <property type="match status" value="1"/>
</dbReference>
<dbReference type="EMBL" id="JBHUJB010000072">
    <property type="protein sequence ID" value="MFD2160104.1"/>
    <property type="molecule type" value="Genomic_DNA"/>
</dbReference>
<proteinExistence type="inferred from homology"/>
<evidence type="ECO:0000256" key="2">
    <source>
        <dbReference type="ARBA" id="ARBA00022801"/>
    </source>
</evidence>
<feature type="signal peptide" evidence="3">
    <location>
        <begin position="1"/>
        <end position="18"/>
    </location>
</feature>
<sequence>MTLKHLILLFLITSLSSAEQRPNIVFCIADDWGWPHASSYHDPVVKTPHFDHIAKQGVLFQHAYVSSPSCTPSRNAILTGKYHWSLGQGANLWSHFPQGEHTFPRILERAGYHVGSYRKAFGPGKDAKPPAAGKIYKSPDHFFTSLPPNQPFCFWFGTSDPHRSYKKGSGINSGMNPKKVRVPPVLPNTPEIQSDICDYYFEVQRFDSQVGDLLKLLANNDLLKNTIVIMTSDHGWPFPRGKSNLYDLGTRVPLAIMWPNAIKHTNRTFTDFVSLTDIAPTLLEAANISPPAPMHGRSLLPILQSNQLSDPQNKRASVITGKERHTPCQESGSQSAPCRAIRTHQFLYIHNFKPNRWPAGAPVGEKRSNYADIDDSPTKSFILKHKDDSKYSQFYQLACAKRPQDELYDLSNDPHQINNIAHKPQFQNTLKTLKNQLFEKLTTTGDLRMTNHGDQYENWPYLGRTQQSNTIERNGMNEWSE</sequence>
<keyword evidence="6" id="KW-1185">Reference proteome</keyword>
<evidence type="ECO:0000256" key="1">
    <source>
        <dbReference type="ARBA" id="ARBA00008779"/>
    </source>
</evidence>